<comment type="subcellular location">
    <subcellularLocation>
        <location evidence="1">Nucleus</location>
    </subcellularLocation>
</comment>
<comment type="caution">
    <text evidence="8">The sequence shown here is derived from an EMBL/GenBank/DDBJ whole genome shotgun (WGS) entry which is preliminary data.</text>
</comment>
<feature type="region of interest" description="Disordered" evidence="6">
    <location>
        <begin position="127"/>
        <end position="199"/>
    </location>
</feature>
<feature type="compositionally biased region" description="Pro residues" evidence="6">
    <location>
        <begin position="265"/>
        <end position="277"/>
    </location>
</feature>
<keyword evidence="2" id="KW-0805">Transcription regulation</keyword>
<accession>A0AAD8SRG3</accession>
<dbReference type="PANTHER" id="PTHR31072">
    <property type="entry name" value="TRANSCRIPTION FACTOR TCP4-RELATED"/>
    <property type="match status" value="1"/>
</dbReference>
<feature type="compositionally biased region" description="Basic and acidic residues" evidence="6">
    <location>
        <begin position="383"/>
        <end position="395"/>
    </location>
</feature>
<keyword evidence="9" id="KW-1185">Reference proteome</keyword>
<feature type="compositionally biased region" description="Low complexity" evidence="6">
    <location>
        <begin position="1"/>
        <end position="12"/>
    </location>
</feature>
<proteinExistence type="predicted"/>
<feature type="compositionally biased region" description="Gly residues" evidence="6">
    <location>
        <begin position="143"/>
        <end position="152"/>
    </location>
</feature>
<feature type="compositionally biased region" description="Polar residues" evidence="6">
    <location>
        <begin position="131"/>
        <end position="141"/>
    </location>
</feature>
<evidence type="ECO:0000313" key="9">
    <source>
        <dbReference type="Proteomes" id="UP001231189"/>
    </source>
</evidence>
<dbReference type="InterPro" id="IPR017887">
    <property type="entry name" value="TF_TCP_subgr"/>
</dbReference>
<dbReference type="GO" id="GO:0043565">
    <property type="term" value="F:sequence-specific DNA binding"/>
    <property type="evidence" value="ECO:0007669"/>
    <property type="project" value="TreeGrafter"/>
</dbReference>
<keyword evidence="3" id="KW-0238">DNA-binding</keyword>
<evidence type="ECO:0000256" key="4">
    <source>
        <dbReference type="ARBA" id="ARBA00023163"/>
    </source>
</evidence>
<protein>
    <recommendedName>
        <fullName evidence="7">TCP domain-containing protein</fullName>
    </recommendedName>
</protein>
<feature type="region of interest" description="Disordered" evidence="6">
    <location>
        <begin position="258"/>
        <end position="312"/>
    </location>
</feature>
<feature type="region of interest" description="Disordered" evidence="6">
    <location>
        <begin position="381"/>
        <end position="402"/>
    </location>
</feature>
<dbReference type="EMBL" id="JAUUTY010000003">
    <property type="protein sequence ID" value="KAK1663058.1"/>
    <property type="molecule type" value="Genomic_DNA"/>
</dbReference>
<feature type="region of interest" description="Disordered" evidence="6">
    <location>
        <begin position="1"/>
        <end position="48"/>
    </location>
</feature>
<evidence type="ECO:0000256" key="5">
    <source>
        <dbReference type="ARBA" id="ARBA00023242"/>
    </source>
</evidence>
<dbReference type="AlphaFoldDB" id="A0AAD8SRG3"/>
<sequence>MDAHWSSSSGGEAAAGGSGSEAPPPAPHGGDGVGGGGGAGGQQEAADEDHHHHYRLLQLHQEEQVQRDQEPPQVPVFQLSHLQAASVRQPGPEYALLSPMGDAGQPHHHHHGLQTQLLSFGGAHHPHMHQFTAQPQPTQTRARGGGRGGGGEPVPAATPARVRGGGGGGEIVAVQGGHIVRSTGRKDRHSKVCTARGPRDRRVRLSAHTAIQFYDVQDRLGYDRPSKAVDWLIKNAKDAIDSLDTLPAWQPTAVAPTAATNAAAAPPPPRTTTPPTTPTTRRRPSPSRTPPSTSPALAAAEPLAAASVPPSLDSDTIADTIKSFFPMGGTAGGEASSSTVAANSSAMSFQGYTPDLLSRTGSQSQELRLSLQPLPDRMFHHHSQQEQQHRSHGHDGNGTAQQAIFPGAANYSFGGGGGAMWGEQAQQSQRMLPWSVPDPGGGGGGGYLFNVSQQAAHMQAALSGQSQFFFPRGPLQSSNQPSDRGWPETVQADNNQMQQGLNPSIGFAQGVSFSGFRLPARIQGDEEHNGGNGDKPPSVSSASHH</sequence>
<dbReference type="InterPro" id="IPR005333">
    <property type="entry name" value="Transcription_factor_TCP"/>
</dbReference>
<dbReference type="PROSITE" id="PS51369">
    <property type="entry name" value="TCP"/>
    <property type="match status" value="1"/>
</dbReference>
<dbReference type="GO" id="GO:0005634">
    <property type="term" value="C:nucleus"/>
    <property type="evidence" value="ECO:0007669"/>
    <property type="project" value="UniProtKB-SubCell"/>
</dbReference>
<gene>
    <name evidence="8" type="ORF">QYE76_051217</name>
</gene>
<feature type="region of interest" description="Disordered" evidence="6">
    <location>
        <begin position="469"/>
        <end position="489"/>
    </location>
</feature>
<evidence type="ECO:0000313" key="8">
    <source>
        <dbReference type="EMBL" id="KAK1663058.1"/>
    </source>
</evidence>
<feature type="domain" description="TCP" evidence="7">
    <location>
        <begin position="185"/>
        <end position="243"/>
    </location>
</feature>
<feature type="compositionally biased region" description="Low complexity" evidence="6">
    <location>
        <begin position="294"/>
        <end position="310"/>
    </location>
</feature>
<keyword evidence="4" id="KW-0804">Transcription</keyword>
<reference evidence="8" key="1">
    <citation type="submission" date="2023-07" db="EMBL/GenBank/DDBJ databases">
        <title>A chromosome-level genome assembly of Lolium multiflorum.</title>
        <authorList>
            <person name="Chen Y."/>
            <person name="Copetti D."/>
            <person name="Kolliker R."/>
            <person name="Studer B."/>
        </authorList>
    </citation>
    <scope>NUCLEOTIDE SEQUENCE</scope>
    <source>
        <strain evidence="8">02402/16</strain>
        <tissue evidence="8">Leaf</tissue>
    </source>
</reference>
<evidence type="ECO:0000256" key="3">
    <source>
        <dbReference type="ARBA" id="ARBA00023125"/>
    </source>
</evidence>
<feature type="compositionally biased region" description="Gly residues" evidence="6">
    <location>
        <begin position="29"/>
        <end position="41"/>
    </location>
</feature>
<evidence type="ECO:0000256" key="6">
    <source>
        <dbReference type="SAM" id="MobiDB-lite"/>
    </source>
</evidence>
<keyword evidence="5" id="KW-0539">Nucleus</keyword>
<dbReference type="Proteomes" id="UP001231189">
    <property type="component" value="Unassembled WGS sequence"/>
</dbReference>
<dbReference type="PANTHER" id="PTHR31072:SF273">
    <property type="entry name" value="TRANSCRIPTION FACTOR TCP4"/>
    <property type="match status" value="1"/>
</dbReference>
<dbReference type="GO" id="GO:0003700">
    <property type="term" value="F:DNA-binding transcription factor activity"/>
    <property type="evidence" value="ECO:0007669"/>
    <property type="project" value="InterPro"/>
</dbReference>
<name>A0AAD8SRG3_LOLMU</name>
<evidence type="ECO:0000259" key="7">
    <source>
        <dbReference type="PROSITE" id="PS51369"/>
    </source>
</evidence>
<dbReference type="Pfam" id="PF03634">
    <property type="entry name" value="TCP"/>
    <property type="match status" value="1"/>
</dbReference>
<feature type="region of interest" description="Disordered" evidence="6">
    <location>
        <begin position="516"/>
        <end position="545"/>
    </location>
</feature>
<evidence type="ECO:0000256" key="2">
    <source>
        <dbReference type="ARBA" id="ARBA00023015"/>
    </source>
</evidence>
<organism evidence="8 9">
    <name type="scientific">Lolium multiflorum</name>
    <name type="common">Italian ryegrass</name>
    <name type="synonym">Lolium perenne subsp. multiflorum</name>
    <dbReference type="NCBI Taxonomy" id="4521"/>
    <lineage>
        <taxon>Eukaryota</taxon>
        <taxon>Viridiplantae</taxon>
        <taxon>Streptophyta</taxon>
        <taxon>Embryophyta</taxon>
        <taxon>Tracheophyta</taxon>
        <taxon>Spermatophyta</taxon>
        <taxon>Magnoliopsida</taxon>
        <taxon>Liliopsida</taxon>
        <taxon>Poales</taxon>
        <taxon>Poaceae</taxon>
        <taxon>BOP clade</taxon>
        <taxon>Pooideae</taxon>
        <taxon>Poodae</taxon>
        <taxon>Poeae</taxon>
        <taxon>Poeae Chloroplast Group 2 (Poeae type)</taxon>
        <taxon>Loliodinae</taxon>
        <taxon>Loliinae</taxon>
        <taxon>Lolium</taxon>
    </lineage>
</organism>
<evidence type="ECO:0000256" key="1">
    <source>
        <dbReference type="ARBA" id="ARBA00004123"/>
    </source>
</evidence>